<dbReference type="Gramene" id="ONI19208">
    <property type="protein sequence ID" value="ONI19208"/>
    <property type="gene ID" value="PRUPE_3G264400"/>
</dbReference>
<evidence type="ECO:0000313" key="2">
    <source>
        <dbReference type="EMBL" id="ONI19208.1"/>
    </source>
</evidence>
<keyword evidence="1" id="KW-0812">Transmembrane</keyword>
<gene>
    <name evidence="2" type="ORF">PRUPE_3G264400</name>
</gene>
<proteinExistence type="predicted"/>
<evidence type="ECO:0000256" key="1">
    <source>
        <dbReference type="SAM" id="Phobius"/>
    </source>
</evidence>
<evidence type="ECO:0000313" key="3">
    <source>
        <dbReference type="Proteomes" id="UP000006882"/>
    </source>
</evidence>
<keyword evidence="1" id="KW-0472">Membrane</keyword>
<feature type="transmembrane region" description="Helical" evidence="1">
    <location>
        <begin position="46"/>
        <end position="65"/>
    </location>
</feature>
<protein>
    <submittedName>
        <fullName evidence="2">Uncharacterized protein</fullName>
    </submittedName>
</protein>
<keyword evidence="3" id="KW-1185">Reference proteome</keyword>
<dbReference type="EMBL" id="CM007653">
    <property type="protein sequence ID" value="ONI19208.1"/>
    <property type="molecule type" value="Genomic_DNA"/>
</dbReference>
<sequence length="80" mass="9308">MSERHCCCLADRTLLKSTEFMMDPVSFTKLQNQNVMIATNMLELNAFMSGTIIGFTLCLYIYFICNRRALWTIIIYQSSH</sequence>
<reference evidence="2 3" key="1">
    <citation type="journal article" date="2013" name="Nat. Genet.">
        <title>The high-quality draft genome of peach (Prunus persica) identifies unique patterns of genetic diversity, domestication and genome evolution.</title>
        <authorList>
            <consortium name="International Peach Genome Initiative"/>
            <person name="Verde I."/>
            <person name="Abbott A.G."/>
            <person name="Scalabrin S."/>
            <person name="Jung S."/>
            <person name="Shu S."/>
            <person name="Marroni F."/>
            <person name="Zhebentyayeva T."/>
            <person name="Dettori M.T."/>
            <person name="Grimwood J."/>
            <person name="Cattonaro F."/>
            <person name="Zuccolo A."/>
            <person name="Rossini L."/>
            <person name="Jenkins J."/>
            <person name="Vendramin E."/>
            <person name="Meisel L.A."/>
            <person name="Decroocq V."/>
            <person name="Sosinski B."/>
            <person name="Prochnik S."/>
            <person name="Mitros T."/>
            <person name="Policriti A."/>
            <person name="Cipriani G."/>
            <person name="Dondini L."/>
            <person name="Ficklin S."/>
            <person name="Goodstein D.M."/>
            <person name="Xuan P."/>
            <person name="Del Fabbro C."/>
            <person name="Aramini V."/>
            <person name="Copetti D."/>
            <person name="Gonzalez S."/>
            <person name="Horner D.S."/>
            <person name="Falchi R."/>
            <person name="Lucas S."/>
            <person name="Mica E."/>
            <person name="Maldonado J."/>
            <person name="Lazzari B."/>
            <person name="Bielenberg D."/>
            <person name="Pirona R."/>
            <person name="Miculan M."/>
            <person name="Barakat A."/>
            <person name="Testolin R."/>
            <person name="Stella A."/>
            <person name="Tartarini S."/>
            <person name="Tonutti P."/>
            <person name="Arus P."/>
            <person name="Orellana A."/>
            <person name="Wells C."/>
            <person name="Main D."/>
            <person name="Vizzotto G."/>
            <person name="Silva H."/>
            <person name="Salamini F."/>
            <person name="Schmutz J."/>
            <person name="Morgante M."/>
            <person name="Rokhsar D.S."/>
        </authorList>
    </citation>
    <scope>NUCLEOTIDE SEQUENCE [LARGE SCALE GENOMIC DNA]</scope>
    <source>
        <strain evidence="3">cv. Nemared</strain>
    </source>
</reference>
<name>A0A251Q5W8_PRUPE</name>
<dbReference type="AlphaFoldDB" id="A0A251Q5W8"/>
<organism evidence="2 3">
    <name type="scientific">Prunus persica</name>
    <name type="common">Peach</name>
    <name type="synonym">Amygdalus persica</name>
    <dbReference type="NCBI Taxonomy" id="3760"/>
    <lineage>
        <taxon>Eukaryota</taxon>
        <taxon>Viridiplantae</taxon>
        <taxon>Streptophyta</taxon>
        <taxon>Embryophyta</taxon>
        <taxon>Tracheophyta</taxon>
        <taxon>Spermatophyta</taxon>
        <taxon>Magnoliopsida</taxon>
        <taxon>eudicotyledons</taxon>
        <taxon>Gunneridae</taxon>
        <taxon>Pentapetalae</taxon>
        <taxon>rosids</taxon>
        <taxon>fabids</taxon>
        <taxon>Rosales</taxon>
        <taxon>Rosaceae</taxon>
        <taxon>Amygdaloideae</taxon>
        <taxon>Amygdaleae</taxon>
        <taxon>Prunus</taxon>
    </lineage>
</organism>
<accession>A0A251Q5W8</accession>
<keyword evidence="1" id="KW-1133">Transmembrane helix</keyword>
<dbReference type="Proteomes" id="UP000006882">
    <property type="component" value="Chromosome G3"/>
</dbReference>